<dbReference type="Pfam" id="PF00156">
    <property type="entry name" value="Pribosyltran"/>
    <property type="match status" value="1"/>
</dbReference>
<dbReference type="GO" id="GO:0006166">
    <property type="term" value="P:purine ribonucleoside salvage"/>
    <property type="evidence" value="ECO:0007669"/>
    <property type="project" value="UniProtKB-KW"/>
</dbReference>
<comment type="catalytic activity">
    <reaction evidence="9">
        <text>IMP + diphosphate = hypoxanthine + 5-phospho-alpha-D-ribose 1-diphosphate</text>
        <dbReference type="Rhea" id="RHEA:17973"/>
        <dbReference type="ChEBI" id="CHEBI:17368"/>
        <dbReference type="ChEBI" id="CHEBI:33019"/>
        <dbReference type="ChEBI" id="CHEBI:58017"/>
        <dbReference type="ChEBI" id="CHEBI:58053"/>
    </reaction>
</comment>
<dbReference type="PANTHER" id="PTHR39563:SF1">
    <property type="entry name" value="XANTHINE-GUANINE PHOSPHORIBOSYLTRANSFERASE"/>
    <property type="match status" value="1"/>
</dbReference>
<feature type="binding site" evidence="9">
    <location>
        <position position="181"/>
    </location>
    <ligand>
        <name>5-phospho-alpha-D-ribose 1-diphosphate</name>
        <dbReference type="ChEBI" id="CHEBI:58017"/>
    </ligand>
</feature>
<comment type="subunit">
    <text evidence="9">Homotetramer.</text>
</comment>
<evidence type="ECO:0000256" key="4">
    <source>
        <dbReference type="ARBA" id="ARBA00022679"/>
    </source>
</evidence>
<comment type="cofactor">
    <cofactor evidence="9">
        <name>Mg(2+)</name>
        <dbReference type="ChEBI" id="CHEBI:18420"/>
    </cofactor>
</comment>
<feature type="binding site" evidence="9">
    <location>
        <begin position="246"/>
        <end position="247"/>
    </location>
    <ligand>
        <name>GMP</name>
        <dbReference type="ChEBI" id="CHEBI:58115"/>
    </ligand>
</feature>
<comment type="catalytic activity">
    <reaction evidence="9">
        <text>GMP + diphosphate = guanine + 5-phospho-alpha-D-ribose 1-diphosphate</text>
        <dbReference type="Rhea" id="RHEA:25424"/>
        <dbReference type="ChEBI" id="CHEBI:16235"/>
        <dbReference type="ChEBI" id="CHEBI:33019"/>
        <dbReference type="ChEBI" id="CHEBI:58017"/>
        <dbReference type="ChEBI" id="CHEBI:58115"/>
    </reaction>
</comment>
<accession>A0A0H3KXC0</accession>
<dbReference type="GO" id="GO:0005886">
    <property type="term" value="C:plasma membrane"/>
    <property type="evidence" value="ECO:0007669"/>
    <property type="project" value="UniProtKB-SubCell"/>
</dbReference>
<feature type="binding site" evidence="9">
    <location>
        <position position="247"/>
    </location>
    <ligand>
        <name>guanine</name>
        <dbReference type="ChEBI" id="CHEBI:16235"/>
    </ligand>
</feature>
<dbReference type="FunFam" id="3.40.50.2020:FF:000009">
    <property type="entry name" value="Xanthine phosphoribosyltransferase"/>
    <property type="match status" value="1"/>
</dbReference>
<evidence type="ECO:0000256" key="7">
    <source>
        <dbReference type="ARBA" id="ARBA00022842"/>
    </source>
</evidence>
<dbReference type="HOGENOM" id="CLU_1146340_0_0_6"/>
<feature type="binding site" evidence="9">
    <location>
        <begin position="149"/>
        <end position="150"/>
    </location>
    <ligand>
        <name>5-phospho-alpha-D-ribose 1-diphosphate</name>
        <dbReference type="ChEBI" id="CHEBI:58017"/>
    </ligand>
</feature>
<dbReference type="EMBL" id="AP012032">
    <property type="protein sequence ID" value="BAK10303.1"/>
    <property type="molecule type" value="Genomic_DNA"/>
</dbReference>
<feature type="region of interest" description="Disordered" evidence="10">
    <location>
        <begin position="31"/>
        <end position="50"/>
    </location>
</feature>
<keyword evidence="1 9" id="KW-1003">Cell membrane</keyword>
<organism evidence="12 13">
    <name type="scientific">Pantoea ananatis (strain AJ13355)</name>
    <dbReference type="NCBI Taxonomy" id="932677"/>
    <lineage>
        <taxon>Bacteria</taxon>
        <taxon>Pseudomonadati</taxon>
        <taxon>Pseudomonadota</taxon>
        <taxon>Gammaproteobacteria</taxon>
        <taxon>Enterobacterales</taxon>
        <taxon>Erwiniaceae</taxon>
        <taxon>Pantoea</taxon>
    </lineage>
</organism>
<comment type="pathway">
    <text evidence="9">Purine metabolism; XMP biosynthesis via salvage pathway; XMP from xanthine: step 1/1.</text>
</comment>
<dbReference type="UniPathway" id="UPA00909">
    <property type="reaction ID" value="UER00887"/>
</dbReference>
<dbReference type="Proteomes" id="UP000006690">
    <property type="component" value="Chromosome"/>
</dbReference>
<reference evidence="13" key="1">
    <citation type="journal article" date="2012" name="Appl. Microbiol. Biotechnol.">
        <title>The complete genome sequence of Pantoea ananatis AJ13355, an organism with great biotechnological potential.</title>
        <authorList>
            <person name="Hara Y."/>
            <person name="Kadotani N."/>
            <person name="Izui H."/>
            <person name="Katashkina J.I."/>
            <person name="Kuvaeva T.M."/>
            <person name="Andreeva I.G."/>
            <person name="Golubeva L.I."/>
            <person name="Malko D.B."/>
            <person name="Makeev V.J."/>
            <person name="Mashko S.V."/>
            <person name="Kozlov Y.I."/>
        </authorList>
    </citation>
    <scope>NUCLEOTIDE SEQUENCE [LARGE SCALE GENOMIC DNA]</scope>
    <source>
        <strain evidence="13">AJ13355</strain>
    </source>
</reference>
<evidence type="ECO:0000256" key="9">
    <source>
        <dbReference type="HAMAP-Rule" id="MF_01903"/>
    </source>
</evidence>
<keyword evidence="6 9" id="KW-0660">Purine salvage</keyword>
<dbReference type="GO" id="GO:0004422">
    <property type="term" value="F:hypoxanthine phosphoribosyltransferase activity"/>
    <property type="evidence" value="ECO:0007669"/>
    <property type="project" value="TreeGrafter"/>
</dbReference>
<keyword evidence="5 9" id="KW-0479">Metal-binding</keyword>
<gene>
    <name evidence="9 12" type="primary">gpt</name>
    <name evidence="12" type="ordered locus">PAJ_0223</name>
</gene>
<evidence type="ECO:0000256" key="5">
    <source>
        <dbReference type="ARBA" id="ARBA00022723"/>
    </source>
</evidence>
<feature type="binding site" evidence="9">
    <location>
        <position position="247"/>
    </location>
    <ligand>
        <name>xanthine</name>
        <dbReference type="ChEBI" id="CHEBI:17712"/>
    </ligand>
</feature>
<comment type="similarity">
    <text evidence="9">Belongs to the purine/pyrimidine phosphoribosyltransferase family. XGPT subfamily.</text>
</comment>
<feature type="binding site" evidence="9">
    <location>
        <position position="201"/>
    </location>
    <ligand>
        <name>Mg(2+)</name>
        <dbReference type="ChEBI" id="CHEBI:18420"/>
    </ligand>
</feature>
<keyword evidence="8 9" id="KW-0472">Membrane</keyword>
<comment type="subcellular location">
    <subcellularLocation>
        <location evidence="9">Cell inner membrane</location>
        <topology evidence="9">Peripheral membrane protein</topology>
    </subcellularLocation>
</comment>
<dbReference type="GO" id="GO:0032264">
    <property type="term" value="P:IMP salvage"/>
    <property type="evidence" value="ECO:0007669"/>
    <property type="project" value="TreeGrafter"/>
</dbReference>
<evidence type="ECO:0000256" key="2">
    <source>
        <dbReference type="ARBA" id="ARBA00022519"/>
    </source>
</evidence>
<feature type="binding site" evidence="9">
    <location>
        <position position="204"/>
    </location>
    <ligand>
        <name>guanine</name>
        <dbReference type="ChEBI" id="CHEBI:16235"/>
    </ligand>
</feature>
<feature type="domain" description="Phosphoribosyltransferase" evidence="11">
    <location>
        <begin position="123"/>
        <end position="257"/>
    </location>
</feature>
<dbReference type="KEGG" id="paj:PAJ_0223"/>
<dbReference type="CDD" id="cd06223">
    <property type="entry name" value="PRTases_typeI"/>
    <property type="match status" value="1"/>
</dbReference>
<dbReference type="UniPathway" id="UPA00602">
    <property type="reaction ID" value="UER00658"/>
</dbReference>
<dbReference type="InterPro" id="IPR029057">
    <property type="entry name" value="PRTase-like"/>
</dbReference>
<comment type="catalytic activity">
    <reaction evidence="9">
        <text>XMP + diphosphate = xanthine + 5-phospho-alpha-D-ribose 1-diphosphate</text>
        <dbReference type="Rhea" id="RHEA:10800"/>
        <dbReference type="ChEBI" id="CHEBI:17712"/>
        <dbReference type="ChEBI" id="CHEBI:33019"/>
        <dbReference type="ChEBI" id="CHEBI:57464"/>
        <dbReference type="ChEBI" id="CHEBI:58017"/>
        <dbReference type="EC" id="2.4.2.22"/>
    </reaction>
</comment>
<proteinExistence type="inferred from homology"/>
<keyword evidence="7 9" id="KW-0460">Magnesium</keyword>
<dbReference type="eggNOG" id="COG2236">
    <property type="taxonomic scope" value="Bacteria"/>
</dbReference>
<sequence length="264" mass="30884">MKRRMRNRADLSEKIPQWLWRELRQFRHDKSPVSVRRPGRTLRSSSERSPSVYRRDRARISLFLTRCDIQRVKKPQPEARCWFLARHVLIISRNLFPVAHFLSHTDWLGYLFMSEKYVVTWDMLQIHARKLAQRLLPVEQWKGIIAVSRGGLVPASLLARELGIRYVDTVCISSYDHDHQREMKVLKRAEGDGEGFIVIDDLVDTGGTAQAIREMYPKARFCTIFAKPAGRELVDDYIVDIPQNTWIEQPWDMGVVYIPPIVKS</sequence>
<feature type="binding site" evidence="9">
    <location>
        <begin position="204"/>
        <end position="208"/>
    </location>
    <ligand>
        <name>GMP</name>
        <dbReference type="ChEBI" id="CHEBI:58115"/>
    </ligand>
</feature>
<evidence type="ECO:0000256" key="3">
    <source>
        <dbReference type="ARBA" id="ARBA00022676"/>
    </source>
</evidence>
<dbReference type="NCBIfam" id="NF006613">
    <property type="entry name" value="PRK09177.1"/>
    <property type="match status" value="1"/>
</dbReference>
<feature type="binding site" evidence="9">
    <location>
        <position position="181"/>
    </location>
    <ligand>
        <name>GMP</name>
        <dbReference type="ChEBI" id="CHEBI:58115"/>
    </ligand>
</feature>
<evidence type="ECO:0000313" key="12">
    <source>
        <dbReference type="EMBL" id="BAK10303.1"/>
    </source>
</evidence>
<dbReference type="Gene3D" id="3.40.50.2020">
    <property type="match status" value="1"/>
</dbReference>
<dbReference type="AlphaFoldDB" id="A0A0H3KXC0"/>
<dbReference type="InterPro" id="IPR023747">
    <property type="entry name" value="Xanthine_Guanine_PRibTrfase"/>
</dbReference>
<evidence type="ECO:0000256" key="10">
    <source>
        <dbReference type="SAM" id="MobiDB-lite"/>
    </source>
</evidence>
<dbReference type="HAMAP" id="MF_01903">
    <property type="entry name" value="XGPRT"/>
    <property type="match status" value="1"/>
</dbReference>
<dbReference type="GO" id="GO:0000310">
    <property type="term" value="F:xanthine phosphoribosyltransferase activity"/>
    <property type="evidence" value="ECO:0007669"/>
    <property type="project" value="UniProtKB-UniRule"/>
</dbReference>
<evidence type="ECO:0000256" key="8">
    <source>
        <dbReference type="ARBA" id="ARBA00023136"/>
    </source>
</evidence>
<dbReference type="InterPro" id="IPR000836">
    <property type="entry name" value="PRTase_dom"/>
</dbReference>
<dbReference type="PATRIC" id="fig|932677.3.peg.239"/>
<feature type="binding site" evidence="9">
    <location>
        <begin position="200"/>
        <end position="208"/>
    </location>
    <ligand>
        <name>5-phospho-alpha-D-ribose 1-diphosphate</name>
        <dbReference type="ChEBI" id="CHEBI:58017"/>
    </ligand>
</feature>
<dbReference type="GO" id="GO:0032265">
    <property type="term" value="P:XMP salvage"/>
    <property type="evidence" value="ECO:0007669"/>
    <property type="project" value="UniProtKB-UniRule"/>
</dbReference>
<evidence type="ECO:0000313" key="13">
    <source>
        <dbReference type="Proteomes" id="UP000006690"/>
    </source>
</evidence>
<feature type="binding site" evidence="9">
    <location>
        <position position="204"/>
    </location>
    <ligand>
        <name>xanthine</name>
        <dbReference type="ChEBI" id="CHEBI:17712"/>
    </ligand>
</feature>
<dbReference type="GO" id="GO:0005829">
    <property type="term" value="C:cytosol"/>
    <property type="evidence" value="ECO:0007669"/>
    <property type="project" value="TreeGrafter"/>
</dbReference>
<dbReference type="GO" id="GO:0000287">
    <property type="term" value="F:magnesium ion binding"/>
    <property type="evidence" value="ECO:0007669"/>
    <property type="project" value="UniProtKB-UniRule"/>
</dbReference>
<dbReference type="PANTHER" id="PTHR39563">
    <property type="entry name" value="XANTHINE PHOSPHORIBOSYLTRANSFERASE"/>
    <property type="match status" value="1"/>
</dbReference>
<keyword evidence="4 9" id="KW-0808">Transferase</keyword>
<keyword evidence="3 9" id="KW-0328">Glycosyltransferase</keyword>
<dbReference type="SUPFAM" id="SSF53271">
    <property type="entry name" value="PRTase-like"/>
    <property type="match status" value="1"/>
</dbReference>
<comment type="pathway">
    <text evidence="9">Purine metabolism; GMP biosynthesis via salvage pathway; GMP from guanine: step 1/1.</text>
</comment>
<comment type="function">
    <text evidence="9">Purine salvage pathway enzyme that catalyzes the transfer of the ribosyl-5-phosphate group from 5-phospho-alpha-D-ribose 1-diphosphate (PRPP) to the N9 position of the 6-oxopurines guanine and xanthine to form the corresponding ribonucleotides GMP (guanosine 5'-monophosphate) and XMP (xanthosine 5'-monophosphate), with the release of PPi. To a lesser extent, also acts on hypoxanthine.</text>
</comment>
<name>A0A0H3KXC0_PANAA</name>
<evidence type="ECO:0000256" key="1">
    <source>
        <dbReference type="ARBA" id="ARBA00022475"/>
    </source>
</evidence>
<protein>
    <recommendedName>
        <fullName evidence="9">Xanthine-guanine phosphoribosyltransferase</fullName>
        <shortName evidence="9">XGPRT</shortName>
        <ecNumber evidence="9">2.4.2.22</ecNumber>
    </recommendedName>
    <alternativeName>
        <fullName evidence="9">Xanthine phosphoribosyltransferase</fullName>
    </alternativeName>
</protein>
<evidence type="ECO:0000259" key="11">
    <source>
        <dbReference type="Pfam" id="PF00156"/>
    </source>
</evidence>
<keyword evidence="2 9" id="KW-0997">Cell inner membrane</keyword>
<dbReference type="GO" id="GO:0032263">
    <property type="term" value="P:GMP salvage"/>
    <property type="evidence" value="ECO:0007669"/>
    <property type="project" value="UniProtKB-UniRule"/>
</dbReference>
<dbReference type="GO" id="GO:0052657">
    <property type="term" value="F:guanine phosphoribosyltransferase activity"/>
    <property type="evidence" value="ECO:0007669"/>
    <property type="project" value="RHEA"/>
</dbReference>
<evidence type="ECO:0000256" key="6">
    <source>
        <dbReference type="ARBA" id="ARBA00022726"/>
    </source>
</evidence>
<dbReference type="EC" id="2.4.2.22" evidence="9"/>